<feature type="domain" description="Neurotransmitter-gated ion-channel ligand-binding" evidence="15">
    <location>
        <begin position="31"/>
        <end position="238"/>
    </location>
</feature>
<reference evidence="18" key="1">
    <citation type="journal article" date="2008" name="Biol. Bull.">
        <title>cDNA sequences for transcription factors and signaling proteins of the hemichordate Saccoglossus kowalevskii: efficacy of the expressed sequence tag (EST) approach for evolutionary and developmental studies of a new organism.</title>
        <authorList>
            <person name="Freeman R.M. Jr."/>
            <person name="Wu M."/>
            <person name="Cordonnier-Pratt M.M."/>
            <person name="Pratt L.H."/>
            <person name="Gruber C.E."/>
            <person name="Smith M."/>
            <person name="Lander E.S."/>
            <person name="Stange-Thomann N."/>
            <person name="Lowe C.J."/>
            <person name="Gerhart J."/>
            <person name="Kirschner M."/>
        </authorList>
    </citation>
    <scope>NUCLEOTIDE SEQUENCE</scope>
</reference>
<keyword evidence="1 14" id="KW-0813">Transport</keyword>
<dbReference type="InterPro" id="IPR006202">
    <property type="entry name" value="Neur_chan_lig-bd"/>
</dbReference>
<dbReference type="RefSeq" id="NP_001171863.1">
    <property type="nucleotide sequence ID" value="NM_001184934.1"/>
</dbReference>
<dbReference type="Gene3D" id="1.20.58.390">
    <property type="entry name" value="Neurotransmitter-gated ion-channel transmembrane domain"/>
    <property type="match status" value="2"/>
</dbReference>
<dbReference type="InterPro" id="IPR038050">
    <property type="entry name" value="Neuro_actylchol_rec"/>
</dbReference>
<keyword evidence="9 18" id="KW-0675">Receptor</keyword>
<dbReference type="PRINTS" id="PR00254">
    <property type="entry name" value="NICOTINICR"/>
</dbReference>
<dbReference type="InterPro" id="IPR036734">
    <property type="entry name" value="Neur_chan_lig-bd_sf"/>
</dbReference>
<feature type="transmembrane region" description="Helical" evidence="14">
    <location>
        <begin position="460"/>
        <end position="480"/>
    </location>
</feature>
<keyword evidence="6 14" id="KW-0406">Ion transport</keyword>
<evidence type="ECO:0000256" key="13">
    <source>
        <dbReference type="ARBA" id="ARBA00034099"/>
    </source>
</evidence>
<evidence type="ECO:0000256" key="7">
    <source>
        <dbReference type="ARBA" id="ARBA00023136"/>
    </source>
</evidence>
<keyword evidence="8" id="KW-1015">Disulfide bond</keyword>
<keyword evidence="2" id="KW-1003">Cell membrane</keyword>
<evidence type="ECO:0000256" key="6">
    <source>
        <dbReference type="ARBA" id="ARBA00023065"/>
    </source>
</evidence>
<evidence type="ECO:0000256" key="5">
    <source>
        <dbReference type="ARBA" id="ARBA00023018"/>
    </source>
</evidence>
<comment type="similarity">
    <text evidence="14">Belongs to the ligand-gated ion channel (TC 1.A.9) family.</text>
</comment>
<protein>
    <submittedName>
        <fullName evidence="18">Neuronal acetylcholine receptor subunit alpha-7 precursor</fullName>
    </submittedName>
</protein>
<dbReference type="PANTHER" id="PTHR18945">
    <property type="entry name" value="NEUROTRANSMITTER GATED ION CHANNEL"/>
    <property type="match status" value="1"/>
</dbReference>
<evidence type="ECO:0000256" key="9">
    <source>
        <dbReference type="ARBA" id="ARBA00023170"/>
    </source>
</evidence>
<evidence type="ECO:0000256" key="10">
    <source>
        <dbReference type="ARBA" id="ARBA00023180"/>
    </source>
</evidence>
<dbReference type="InterPro" id="IPR018000">
    <property type="entry name" value="Neurotransmitter_ion_chnl_CS"/>
</dbReference>
<dbReference type="InterPro" id="IPR006029">
    <property type="entry name" value="Neurotrans-gated_channel_TM"/>
</dbReference>
<dbReference type="PROSITE" id="PS00236">
    <property type="entry name" value="NEUROTR_ION_CHANNEL"/>
    <property type="match status" value="1"/>
</dbReference>
<evidence type="ECO:0000256" key="2">
    <source>
        <dbReference type="ARBA" id="ARBA00022475"/>
    </source>
</evidence>
<feature type="chain" id="PRO_5044507400" evidence="14 18">
    <location>
        <begin position="17"/>
        <end position="482"/>
    </location>
</feature>
<dbReference type="GeneID" id="100374356"/>
<dbReference type="NCBIfam" id="TIGR00860">
    <property type="entry name" value="LIC"/>
    <property type="match status" value="1"/>
</dbReference>
<comment type="subcellular location">
    <subcellularLocation>
        <location evidence="13">Synaptic cell membrane</location>
        <topology evidence="13">Multi-pass membrane protein</topology>
    </subcellularLocation>
</comment>
<reference evidence="18" key="2">
    <citation type="submission" date="2025-08" db="UniProtKB">
        <authorList>
            <consortium name="RefSeq"/>
        </authorList>
    </citation>
    <scope>IDENTIFICATION</scope>
</reference>
<dbReference type="CDD" id="cd19051">
    <property type="entry name" value="LGIC_TM_cation"/>
    <property type="match status" value="1"/>
</dbReference>
<keyword evidence="14 18" id="KW-0732">Signal</keyword>
<keyword evidence="3 14" id="KW-0812">Transmembrane</keyword>
<keyword evidence="11" id="KW-1071">Ligand-gated ion channel</keyword>
<feature type="transmembrane region" description="Helical" evidence="14">
    <location>
        <begin position="270"/>
        <end position="288"/>
    </location>
</feature>
<keyword evidence="5" id="KW-0770">Synapse</keyword>
<dbReference type="InterPro" id="IPR006201">
    <property type="entry name" value="Neur_channel"/>
</dbReference>
<dbReference type="InterPro" id="IPR002394">
    <property type="entry name" value="Nicotinic_acetylcholine_rcpt"/>
</dbReference>
<feature type="signal peptide" evidence="14 18">
    <location>
        <begin position="1"/>
        <end position="16"/>
    </location>
</feature>
<evidence type="ECO:0000313" key="17">
    <source>
        <dbReference type="Proteomes" id="UP000694865"/>
    </source>
</evidence>
<organism evidence="17 18">
    <name type="scientific">Saccoglossus kowalevskii</name>
    <name type="common">Acorn worm</name>
    <dbReference type="NCBI Taxonomy" id="10224"/>
    <lineage>
        <taxon>Eukaryota</taxon>
        <taxon>Metazoa</taxon>
        <taxon>Hemichordata</taxon>
        <taxon>Enteropneusta</taxon>
        <taxon>Harrimaniidae</taxon>
        <taxon>Saccoglossus</taxon>
    </lineage>
</organism>
<dbReference type="Gene3D" id="2.70.170.10">
    <property type="entry name" value="Neurotransmitter-gated ion-channel ligand-binding domain"/>
    <property type="match status" value="1"/>
</dbReference>
<keyword evidence="7 14" id="KW-0472">Membrane</keyword>
<keyword evidence="17" id="KW-1185">Reference proteome</keyword>
<evidence type="ECO:0000256" key="3">
    <source>
        <dbReference type="ARBA" id="ARBA00022692"/>
    </source>
</evidence>
<feature type="transmembrane region" description="Helical" evidence="14">
    <location>
        <begin position="334"/>
        <end position="352"/>
    </location>
</feature>
<proteinExistence type="inferred from homology"/>
<accession>A0ABM0GGZ7</accession>
<dbReference type="InterPro" id="IPR036719">
    <property type="entry name" value="Neuro-gated_channel_TM_sf"/>
</dbReference>
<evidence type="ECO:0000256" key="14">
    <source>
        <dbReference type="RuleBase" id="RU000687"/>
    </source>
</evidence>
<dbReference type="CDD" id="cd18997">
    <property type="entry name" value="LGIC_ECD_nAChR"/>
    <property type="match status" value="1"/>
</dbReference>
<dbReference type="PRINTS" id="PR00252">
    <property type="entry name" value="NRIONCHANNEL"/>
</dbReference>
<keyword evidence="10" id="KW-0325">Glycoprotein</keyword>
<evidence type="ECO:0000256" key="4">
    <source>
        <dbReference type="ARBA" id="ARBA00022989"/>
    </source>
</evidence>
<dbReference type="Pfam" id="PF02931">
    <property type="entry name" value="Neur_chan_LBD"/>
    <property type="match status" value="1"/>
</dbReference>
<feature type="domain" description="Neurotransmitter-gated ion-channel transmembrane" evidence="16">
    <location>
        <begin position="245"/>
        <end position="476"/>
    </location>
</feature>
<evidence type="ECO:0000256" key="1">
    <source>
        <dbReference type="ARBA" id="ARBA00022448"/>
    </source>
</evidence>
<feature type="transmembrane region" description="Helical" evidence="14">
    <location>
        <begin position="239"/>
        <end position="258"/>
    </location>
</feature>
<evidence type="ECO:0000256" key="11">
    <source>
        <dbReference type="ARBA" id="ARBA00023286"/>
    </source>
</evidence>
<gene>
    <name evidence="18" type="primary">LOC100374356</name>
</gene>
<dbReference type="Pfam" id="PF02932">
    <property type="entry name" value="Neur_chan_memb"/>
    <property type="match status" value="1"/>
</dbReference>
<dbReference type="SUPFAM" id="SSF90112">
    <property type="entry name" value="Neurotransmitter-gated ion-channel transmembrane pore"/>
    <property type="match status" value="1"/>
</dbReference>
<dbReference type="SUPFAM" id="SSF63712">
    <property type="entry name" value="Nicotinic receptor ligand binding domain-like"/>
    <property type="match status" value="1"/>
</dbReference>
<evidence type="ECO:0000313" key="18">
    <source>
        <dbReference type="RefSeq" id="NP_001171863.1"/>
    </source>
</evidence>
<feature type="transmembrane region" description="Helical" evidence="14">
    <location>
        <begin position="300"/>
        <end position="322"/>
    </location>
</feature>
<evidence type="ECO:0000256" key="8">
    <source>
        <dbReference type="ARBA" id="ARBA00023157"/>
    </source>
</evidence>
<keyword evidence="4 14" id="KW-1133">Transmembrane helix</keyword>
<sequence length="482" mass="55526" precursor="true">MNCLAVFSQRIWVLLAVTVMLVKDSHQGKFERRLLNHLVNEDYNPYERPVVNDSEPLRVEFGITLQQILDVNERDQVLTSNAWLRFIWKDAYMTWDPADYGNVKDIRIPPDKIWVPDVLMYNSADDGFDGAYPSKVVISSDGSCLWVPPGIFRSTCTIEVANFPFDEQFCKMKFGSWTFHGFQLDLQKMWEEGDISNFMPNGEWDLIAVLANRSEFVYPCCPEPYPDITFTVHMKRRTLYYSFNMIIPCVLMSFLTMLTFTLPSESGEKLALGITLLLAETVFLLIISEKMPPASVVPIIGTYYAATIIMTGLSVVFTIFVLNLHHRHPDFYDMGRVCRFIFLKFLPTVLFMRKLDKHSDNMVQRGEKNEMVKVGTKLANAFNNYDQYHAMGRERAYSKELPEDFGNTTFQTTPENLVMLRETSAILEEVKYISSELRGQGEENASVVEWKYAANVIDRLCLVLFFIWTVANTLYILIAAPK</sequence>
<evidence type="ECO:0000256" key="12">
    <source>
        <dbReference type="ARBA" id="ARBA00023303"/>
    </source>
</evidence>
<evidence type="ECO:0000259" key="15">
    <source>
        <dbReference type="Pfam" id="PF02931"/>
    </source>
</evidence>
<dbReference type="Proteomes" id="UP000694865">
    <property type="component" value="Unplaced"/>
</dbReference>
<name>A0ABM0GGZ7_SACKO</name>
<keyword evidence="12 14" id="KW-0407">Ion channel</keyword>
<evidence type="ECO:0000259" key="16">
    <source>
        <dbReference type="Pfam" id="PF02932"/>
    </source>
</evidence>